<evidence type="ECO:0000313" key="1">
    <source>
        <dbReference type="EMBL" id="ARF08323.1"/>
    </source>
</evidence>
<dbReference type="GO" id="GO:0016799">
    <property type="term" value="F:hydrolase activity, hydrolyzing N-glycosyl compounds"/>
    <property type="evidence" value="ECO:0007669"/>
    <property type="project" value="TreeGrafter"/>
</dbReference>
<accession>A0A1V0S9E9</accession>
<name>A0A1V0S9E9_9VIRU</name>
<gene>
    <name evidence="1" type="ORF">Catovirus_1_373</name>
</gene>
<dbReference type="PANTHER" id="PTHR31223">
    <property type="entry name" value="LOG FAMILY PROTEIN YJL055W"/>
    <property type="match status" value="1"/>
</dbReference>
<dbReference type="InterPro" id="IPR031100">
    <property type="entry name" value="LOG_fam"/>
</dbReference>
<dbReference type="Gene3D" id="3.40.50.450">
    <property type="match status" value="1"/>
</dbReference>
<sequence length="182" mass="20454">MENYLNIGIFGGCNSTPLSDDLKNKLVEIAQSLPTNNVKVVYGGGFTGVMHVIPQKFNSMGGKVKTINSHSLMKAEDYDKFYGELKIYDTLDIRQSKLIESSDIFLCLPGGIGTYSELFQIMALNHVKARDCAVLIYNYNNYFDSLKTLIDNLPKSPENLTFYNNTNDIILALNDHIKKLKN</sequence>
<dbReference type="SUPFAM" id="SSF102405">
    <property type="entry name" value="MCP/YpsA-like"/>
    <property type="match status" value="1"/>
</dbReference>
<proteinExistence type="predicted"/>
<organism evidence="1">
    <name type="scientific">Catovirus CTV1</name>
    <dbReference type="NCBI Taxonomy" id="1977631"/>
    <lineage>
        <taxon>Viruses</taxon>
        <taxon>Varidnaviria</taxon>
        <taxon>Bamfordvirae</taxon>
        <taxon>Nucleocytoviricota</taxon>
        <taxon>Megaviricetes</taxon>
        <taxon>Imitervirales</taxon>
        <taxon>Mimiviridae</taxon>
        <taxon>Klosneuvirinae</taxon>
        <taxon>Catovirus</taxon>
    </lineage>
</organism>
<reference evidence="1" key="1">
    <citation type="journal article" date="2017" name="Science">
        <title>Giant viruses with an expanded complement of translation system components.</title>
        <authorList>
            <person name="Schulz F."/>
            <person name="Yutin N."/>
            <person name="Ivanova N.N."/>
            <person name="Ortega D.R."/>
            <person name="Lee T.K."/>
            <person name="Vierheilig J."/>
            <person name="Daims H."/>
            <person name="Horn M."/>
            <person name="Wagner M."/>
            <person name="Jensen G.J."/>
            <person name="Kyrpides N.C."/>
            <person name="Koonin E.V."/>
            <person name="Woyke T."/>
        </authorList>
    </citation>
    <scope>NUCLEOTIDE SEQUENCE</scope>
    <source>
        <strain evidence="1">CTV1</strain>
    </source>
</reference>
<dbReference type="Pfam" id="PF03641">
    <property type="entry name" value="Lysine_decarbox"/>
    <property type="match status" value="1"/>
</dbReference>
<dbReference type="GO" id="GO:0009691">
    <property type="term" value="P:cytokinin biosynthetic process"/>
    <property type="evidence" value="ECO:0007669"/>
    <property type="project" value="TreeGrafter"/>
</dbReference>
<protein>
    <submittedName>
        <fullName evidence="1">Putative lysine decarboxylase</fullName>
    </submittedName>
</protein>
<dbReference type="EMBL" id="KY684083">
    <property type="protein sequence ID" value="ARF08323.1"/>
    <property type="molecule type" value="Genomic_DNA"/>
</dbReference>
<dbReference type="PANTHER" id="PTHR31223:SF70">
    <property type="entry name" value="LOG FAMILY PROTEIN YJL055W"/>
    <property type="match status" value="1"/>
</dbReference>